<dbReference type="EMBL" id="JABSXK010000001">
    <property type="protein sequence ID" value="NRV12037.1"/>
    <property type="molecule type" value="Genomic_DNA"/>
</dbReference>
<evidence type="ECO:0000313" key="2">
    <source>
        <dbReference type="EMBL" id="NRV12037.1"/>
    </source>
</evidence>
<keyword evidence="1" id="KW-1133">Transmembrane helix</keyword>
<dbReference type="AlphaFoldDB" id="A0A9Q5CXA8"/>
<reference evidence="2" key="1">
    <citation type="submission" date="2020-05" db="EMBL/GenBank/DDBJ databases">
        <title>Genomic insights into acetone-butanol-ethanol (ABE) fermentation by sequencing solventogenic clostridia strains.</title>
        <authorList>
            <person name="Brown S."/>
        </authorList>
    </citation>
    <scope>NUCLEOTIDE SEQUENCE</scope>
    <source>
        <strain evidence="2">DJ126</strain>
    </source>
</reference>
<evidence type="ECO:0000256" key="1">
    <source>
        <dbReference type="SAM" id="Phobius"/>
    </source>
</evidence>
<gene>
    <name evidence="2" type="ORF">DFH45_005000</name>
</gene>
<protein>
    <submittedName>
        <fullName evidence="2">Alcohol dehydrogenase YqhD (Iron-dependent ADH family)</fullName>
    </submittedName>
</protein>
<accession>A0A9Q5CXA8</accession>
<evidence type="ECO:0000313" key="3">
    <source>
        <dbReference type="Proteomes" id="UP000821656"/>
    </source>
</evidence>
<feature type="transmembrane region" description="Helical" evidence="1">
    <location>
        <begin position="20"/>
        <end position="37"/>
    </location>
</feature>
<name>A0A9Q5CXA8_CLOBE</name>
<sequence>MLITSAHTMEHAMGSYHENLVHGAGLIMIAHAYYDFFAERKAAEERMIKIAKAMEWRTRHPEKILLEHWMN</sequence>
<dbReference type="Proteomes" id="UP000821656">
    <property type="component" value="Unassembled WGS sequence"/>
</dbReference>
<dbReference type="RefSeq" id="WP_236887995.1">
    <property type="nucleotide sequence ID" value="NZ_CP016090.1"/>
</dbReference>
<keyword evidence="1" id="KW-0472">Membrane</keyword>
<organism evidence="2 3">
    <name type="scientific">Clostridium beijerinckii</name>
    <name type="common">Clostridium MP</name>
    <dbReference type="NCBI Taxonomy" id="1520"/>
    <lineage>
        <taxon>Bacteria</taxon>
        <taxon>Bacillati</taxon>
        <taxon>Bacillota</taxon>
        <taxon>Clostridia</taxon>
        <taxon>Eubacteriales</taxon>
        <taxon>Clostridiaceae</taxon>
        <taxon>Clostridium</taxon>
    </lineage>
</organism>
<keyword evidence="1" id="KW-0812">Transmembrane</keyword>
<proteinExistence type="predicted"/>
<comment type="caution">
    <text evidence="2">The sequence shown here is derived from an EMBL/GenBank/DDBJ whole genome shotgun (WGS) entry which is preliminary data.</text>
</comment>
<dbReference type="Gene3D" id="1.20.1090.10">
    <property type="entry name" value="Dehydroquinate synthase-like - alpha domain"/>
    <property type="match status" value="1"/>
</dbReference>